<evidence type="ECO:0000313" key="2">
    <source>
        <dbReference type="Proteomes" id="UP000543419"/>
    </source>
</evidence>
<dbReference type="AlphaFoldDB" id="A0A7Y0EZT3"/>
<accession>A0A7Y0EZT3</accession>
<proteinExistence type="predicted"/>
<sequence>MNTGCVNYATNPRWGGNGYQGSPTVNVTVPKGVMLMVAVQVIVPAGVTPNVRLNFTGDLESVWYGAPYGAGYSAQRMQSMTTGTTLTIQFLNVDNGIRIDRLLVCTQDDWEQAKRITGDDAPYWDGTTMPLK</sequence>
<gene>
    <name evidence="1" type="ORF">G1C97_2347</name>
</gene>
<evidence type="ECO:0000313" key="1">
    <source>
        <dbReference type="EMBL" id="NMM99387.1"/>
    </source>
</evidence>
<organism evidence="1 2">
    <name type="scientific">Bifidobacterium olomucense</name>
    <dbReference type="NCBI Taxonomy" id="2675324"/>
    <lineage>
        <taxon>Bacteria</taxon>
        <taxon>Bacillati</taxon>
        <taxon>Actinomycetota</taxon>
        <taxon>Actinomycetes</taxon>
        <taxon>Bifidobacteriales</taxon>
        <taxon>Bifidobacteriaceae</taxon>
        <taxon>Bifidobacterium</taxon>
    </lineage>
</organism>
<comment type="caution">
    <text evidence="1">The sequence shown here is derived from an EMBL/GenBank/DDBJ whole genome shotgun (WGS) entry which is preliminary data.</text>
</comment>
<dbReference type="EMBL" id="JAAIIG010000028">
    <property type="protein sequence ID" value="NMM99387.1"/>
    <property type="molecule type" value="Genomic_DNA"/>
</dbReference>
<dbReference type="Proteomes" id="UP000543419">
    <property type="component" value="Unassembled WGS sequence"/>
</dbReference>
<protein>
    <submittedName>
        <fullName evidence="1">Uncharacterized protein</fullName>
    </submittedName>
</protein>
<reference evidence="1 2" key="1">
    <citation type="submission" date="2020-02" db="EMBL/GenBank/DDBJ databases">
        <title>Characterization of phylogenetic diversity of novel bifidobacterial species isolated in Czech ZOOs.</title>
        <authorList>
            <person name="Lugli G.A."/>
            <person name="Vera N.B."/>
            <person name="Ventura M."/>
        </authorList>
    </citation>
    <scope>NUCLEOTIDE SEQUENCE [LARGE SCALE GENOMIC DNA]</scope>
    <source>
        <strain evidence="1 2">DSM 109959</strain>
    </source>
</reference>
<dbReference type="RefSeq" id="WP_169241932.1">
    <property type="nucleotide sequence ID" value="NZ_JAAIIG010000028.1"/>
</dbReference>
<keyword evidence="2" id="KW-1185">Reference proteome</keyword>
<name>A0A7Y0EZT3_9BIFI</name>